<dbReference type="GO" id="GO:0003677">
    <property type="term" value="F:DNA binding"/>
    <property type="evidence" value="ECO:0007669"/>
    <property type="project" value="UniProtKB-KW"/>
</dbReference>
<evidence type="ECO:0000313" key="13">
    <source>
        <dbReference type="EMBL" id="KAG8540007.1"/>
    </source>
</evidence>
<evidence type="ECO:0000256" key="2">
    <source>
        <dbReference type="ARBA" id="ARBA00018992"/>
    </source>
</evidence>
<dbReference type="Proteomes" id="UP000824782">
    <property type="component" value="Unassembled WGS sequence"/>
</dbReference>
<dbReference type="EMBL" id="WNYA01011971">
    <property type="protein sequence ID" value="KAG8540000.1"/>
    <property type="molecule type" value="Genomic_DNA"/>
</dbReference>
<dbReference type="InterPro" id="IPR027976">
    <property type="entry name" value="TAF1D"/>
</dbReference>
<dbReference type="Pfam" id="PF15333">
    <property type="entry name" value="TAF1D"/>
    <property type="match status" value="1"/>
</dbReference>
<dbReference type="PANTHER" id="PTHR14562">
    <property type="entry name" value="TATA BOX-BINDING PROTEIN ASSOCIATED FACTOR RNA POLYMERASE I SUBUNIT D"/>
    <property type="match status" value="1"/>
</dbReference>
<feature type="non-terminal residue" evidence="12">
    <location>
        <position position="186"/>
    </location>
</feature>
<dbReference type="GO" id="GO:0005654">
    <property type="term" value="C:nucleoplasm"/>
    <property type="evidence" value="ECO:0007669"/>
    <property type="project" value="TreeGrafter"/>
</dbReference>
<keyword evidence="3" id="KW-0597">Phosphoprotein</keyword>
<keyword evidence="7" id="KW-0539">Nucleus</keyword>
<name>A0AAV6YYG3_ENGPU</name>
<comment type="function">
    <text evidence="8">Component of the transcription factor SL1/TIF-IB complex, which is involved in the assembly of the PIC (preinitiation complex) during RNA polymerase I-dependent transcription. The rate of PIC formation probably is primarily dependent on the rate of association of SL1/TIF-IB with the rDNA promoter. SL1/TIF-IB is involved in stabilization of nucleolar transcription factor 1/UBTF on rDNA. Formation of SL1/TIF-IB excludes the association of TBP with TFIID subunits.</text>
</comment>
<evidence type="ECO:0000313" key="14">
    <source>
        <dbReference type="Proteomes" id="UP000824782"/>
    </source>
</evidence>
<evidence type="ECO:0000256" key="6">
    <source>
        <dbReference type="ARBA" id="ARBA00023163"/>
    </source>
</evidence>
<dbReference type="GO" id="GO:0005668">
    <property type="term" value="C:RNA polymerase transcription factor SL1 complex"/>
    <property type="evidence" value="ECO:0007669"/>
    <property type="project" value="InterPro"/>
</dbReference>
<gene>
    <name evidence="13" type="ORF">GDO81_019990</name>
    <name evidence="12" type="ORF">GDO81_020006</name>
</gene>
<dbReference type="PANTHER" id="PTHR14562:SF3">
    <property type="entry name" value="TATA BOX-BINDING PROTEIN-ASSOCIATED FACTOR RNA POLYMERASE I SUBUNIT D"/>
    <property type="match status" value="1"/>
</dbReference>
<sequence>SSCNSFFQDTIGCAPSRTRRMSRDKGRTLHSLSAFYWSSDASDYEPKKISDEIAEYLKNPFRRKWTRKKRRRSIKRYLGIKRTWKKGHKGKPAYSIPREERKRRLRDRGIQFSFTPTKHLSFKQYFSYEQFVLGGFMNHLEDIKYERKLKKSLDNMQMGEDLENENFHMRKYLYLDEDGPLSPISE</sequence>
<evidence type="ECO:0000256" key="11">
    <source>
        <dbReference type="ARBA" id="ARBA00032499"/>
    </source>
</evidence>
<evidence type="ECO:0000256" key="7">
    <source>
        <dbReference type="ARBA" id="ARBA00023242"/>
    </source>
</evidence>
<evidence type="ECO:0000313" key="12">
    <source>
        <dbReference type="EMBL" id="KAG8540000.1"/>
    </source>
</evidence>
<evidence type="ECO:0000256" key="8">
    <source>
        <dbReference type="ARBA" id="ARBA00025110"/>
    </source>
</evidence>
<dbReference type="GO" id="GO:0006355">
    <property type="term" value="P:regulation of DNA-templated transcription"/>
    <property type="evidence" value="ECO:0007669"/>
    <property type="project" value="InterPro"/>
</dbReference>
<evidence type="ECO:0000256" key="9">
    <source>
        <dbReference type="ARBA" id="ARBA00025940"/>
    </source>
</evidence>
<evidence type="ECO:0000256" key="4">
    <source>
        <dbReference type="ARBA" id="ARBA00023015"/>
    </source>
</evidence>
<feature type="non-terminal residue" evidence="12">
    <location>
        <position position="1"/>
    </location>
</feature>
<evidence type="ECO:0000256" key="1">
    <source>
        <dbReference type="ARBA" id="ARBA00004123"/>
    </source>
</evidence>
<proteinExistence type="predicted"/>
<keyword evidence="14" id="KW-1185">Reference proteome</keyword>
<evidence type="ECO:0000256" key="5">
    <source>
        <dbReference type="ARBA" id="ARBA00023125"/>
    </source>
</evidence>
<evidence type="ECO:0000256" key="3">
    <source>
        <dbReference type="ARBA" id="ARBA00022553"/>
    </source>
</evidence>
<evidence type="ECO:0000256" key="10">
    <source>
        <dbReference type="ARBA" id="ARBA00030353"/>
    </source>
</evidence>
<protein>
    <recommendedName>
        <fullName evidence="2">TATA box-binding protein-associated factor RNA polymerase I subunit D</fullName>
    </recommendedName>
    <alternativeName>
        <fullName evidence="11">TATA box-binding protein-associated factor 1D</fullName>
    </alternativeName>
    <alternativeName>
        <fullName evidence="10">Transcription initiation factor SL1/TIF-IB subunit D</fullName>
    </alternativeName>
</protein>
<organism evidence="12 14">
    <name type="scientific">Engystomops pustulosus</name>
    <name type="common">Tungara frog</name>
    <name type="synonym">Physalaemus pustulosus</name>
    <dbReference type="NCBI Taxonomy" id="76066"/>
    <lineage>
        <taxon>Eukaryota</taxon>
        <taxon>Metazoa</taxon>
        <taxon>Chordata</taxon>
        <taxon>Craniata</taxon>
        <taxon>Vertebrata</taxon>
        <taxon>Euteleostomi</taxon>
        <taxon>Amphibia</taxon>
        <taxon>Batrachia</taxon>
        <taxon>Anura</taxon>
        <taxon>Neobatrachia</taxon>
        <taxon>Hyloidea</taxon>
        <taxon>Leptodactylidae</taxon>
        <taxon>Leiuperinae</taxon>
        <taxon>Engystomops</taxon>
    </lineage>
</organism>
<dbReference type="EMBL" id="WNYA01011905">
    <property type="protein sequence ID" value="KAG8540007.1"/>
    <property type="molecule type" value="Genomic_DNA"/>
</dbReference>
<dbReference type="AlphaFoldDB" id="A0AAV6YYG3"/>
<comment type="subcellular location">
    <subcellularLocation>
        <location evidence="1">Nucleus</location>
    </subcellularLocation>
</comment>
<keyword evidence="6" id="KW-0804">Transcription</keyword>
<reference evidence="12" key="1">
    <citation type="thesis" date="2020" institute="ProQuest LLC" country="789 East Eisenhower Parkway, Ann Arbor, MI, USA">
        <title>Comparative Genomics and Chromosome Evolution.</title>
        <authorList>
            <person name="Mudd A.B."/>
        </authorList>
    </citation>
    <scope>NUCLEOTIDE SEQUENCE</scope>
    <source>
        <strain evidence="12">237g6f4</strain>
        <tissue evidence="12">Blood</tissue>
    </source>
</reference>
<accession>A0AAV6YYG3</accession>
<keyword evidence="5" id="KW-0238">DNA-binding</keyword>
<comment type="caution">
    <text evidence="12">The sequence shown here is derived from an EMBL/GenBank/DDBJ whole genome shotgun (WGS) entry which is preliminary data.</text>
</comment>
<comment type="subunit">
    <text evidence="9">Component of the transcription factor SL1/TIF-IB complex, composed of TBP and at least TAF1A, TAF1B, TAF1C and TAF1D. Interacts with UBTF.</text>
</comment>
<keyword evidence="4" id="KW-0805">Transcription regulation</keyword>